<dbReference type="GO" id="GO:0006281">
    <property type="term" value="P:DNA repair"/>
    <property type="evidence" value="ECO:0007669"/>
    <property type="project" value="UniProtKB-KW"/>
</dbReference>
<gene>
    <name evidence="9" type="ORF">COV26_00640</name>
</gene>
<organism evidence="9 10">
    <name type="scientific">Candidatus Nealsonbacteria bacterium CG10_big_fil_rev_8_21_14_0_10_36_23</name>
    <dbReference type="NCBI Taxonomy" id="1974709"/>
    <lineage>
        <taxon>Bacteria</taxon>
        <taxon>Candidatus Nealsoniibacteriota</taxon>
    </lineage>
</organism>
<dbReference type="AlphaFoldDB" id="A0A2H0TLN3"/>
<evidence type="ECO:0000256" key="4">
    <source>
        <dbReference type="ARBA" id="ARBA00022801"/>
    </source>
</evidence>
<evidence type="ECO:0000256" key="1">
    <source>
        <dbReference type="ARBA" id="ARBA00022485"/>
    </source>
</evidence>
<sequence>YLKKQIEIINPQKFILLGEIAFSIFFPKKKLSSFRGKWVEKDKKLYFVTYHPAAGMRFPKIRKILENDFQKLKDLK</sequence>
<dbReference type="GO" id="GO:0097506">
    <property type="term" value="F:deaminated base DNA N-glycosylase activity"/>
    <property type="evidence" value="ECO:0007669"/>
    <property type="project" value="UniProtKB-ARBA"/>
</dbReference>
<comment type="caution">
    <text evidence="9">The sequence shown here is derived from an EMBL/GenBank/DDBJ whole genome shotgun (WGS) entry which is preliminary data.</text>
</comment>
<reference evidence="10" key="1">
    <citation type="submission" date="2017-09" db="EMBL/GenBank/DDBJ databases">
        <title>Depth-based differentiation of microbial function through sediment-hosted aquifers and enrichment of novel symbionts in the deep terrestrial subsurface.</title>
        <authorList>
            <person name="Probst A.J."/>
            <person name="Ladd B."/>
            <person name="Jarett J.K."/>
            <person name="Geller-Mcgrath D.E."/>
            <person name="Sieber C.M.K."/>
            <person name="Emerson J.B."/>
            <person name="Anantharaman K."/>
            <person name="Thomas B.C."/>
            <person name="Malmstrom R."/>
            <person name="Stieglmeier M."/>
            <person name="Klingl A."/>
            <person name="Woyke T."/>
            <person name="Ryan C.M."/>
            <person name="Banfield J.F."/>
        </authorList>
    </citation>
    <scope>NUCLEOTIDE SEQUENCE [LARGE SCALE GENOMIC DNA]</scope>
</reference>
<dbReference type="Gene3D" id="3.40.470.10">
    <property type="entry name" value="Uracil-DNA glycosylase-like domain"/>
    <property type="match status" value="1"/>
</dbReference>
<keyword evidence="7" id="KW-0234">DNA repair</keyword>
<evidence type="ECO:0000256" key="2">
    <source>
        <dbReference type="ARBA" id="ARBA00022723"/>
    </source>
</evidence>
<keyword evidence="3" id="KW-0227">DNA damage</keyword>
<dbReference type="InterPro" id="IPR036895">
    <property type="entry name" value="Uracil-DNA_glycosylase-like_sf"/>
</dbReference>
<accession>A0A2H0TLN3</accession>
<dbReference type="InterPro" id="IPR051536">
    <property type="entry name" value="UDG_Type-4/5"/>
</dbReference>
<dbReference type="EMBL" id="PFCH01000012">
    <property type="protein sequence ID" value="PIR73049.1"/>
    <property type="molecule type" value="Genomic_DNA"/>
</dbReference>
<evidence type="ECO:0000256" key="3">
    <source>
        <dbReference type="ARBA" id="ARBA00022763"/>
    </source>
</evidence>
<dbReference type="InterPro" id="IPR005122">
    <property type="entry name" value="Uracil-DNA_glycosylase-like"/>
</dbReference>
<dbReference type="GO" id="GO:0051539">
    <property type="term" value="F:4 iron, 4 sulfur cluster binding"/>
    <property type="evidence" value="ECO:0007669"/>
    <property type="project" value="UniProtKB-KW"/>
</dbReference>
<evidence type="ECO:0000256" key="5">
    <source>
        <dbReference type="ARBA" id="ARBA00023004"/>
    </source>
</evidence>
<name>A0A2H0TLN3_9BACT</name>
<dbReference type="GO" id="GO:0046872">
    <property type="term" value="F:metal ion binding"/>
    <property type="evidence" value="ECO:0007669"/>
    <property type="project" value="UniProtKB-KW"/>
</dbReference>
<evidence type="ECO:0000259" key="8">
    <source>
        <dbReference type="Pfam" id="PF03167"/>
    </source>
</evidence>
<keyword evidence="1" id="KW-0004">4Fe-4S</keyword>
<evidence type="ECO:0000313" key="10">
    <source>
        <dbReference type="Proteomes" id="UP000228508"/>
    </source>
</evidence>
<dbReference type="Proteomes" id="UP000228508">
    <property type="component" value="Unassembled WGS sequence"/>
</dbReference>
<keyword evidence="4" id="KW-0378">Hydrolase</keyword>
<dbReference type="PANTHER" id="PTHR33693">
    <property type="entry name" value="TYPE-5 URACIL-DNA GLYCOSYLASE"/>
    <property type="match status" value="1"/>
</dbReference>
<evidence type="ECO:0000313" key="9">
    <source>
        <dbReference type="EMBL" id="PIR73049.1"/>
    </source>
</evidence>
<evidence type="ECO:0000256" key="6">
    <source>
        <dbReference type="ARBA" id="ARBA00023014"/>
    </source>
</evidence>
<proteinExistence type="predicted"/>
<keyword evidence="2" id="KW-0479">Metal-binding</keyword>
<dbReference type="Pfam" id="PF03167">
    <property type="entry name" value="UDG"/>
    <property type="match status" value="1"/>
</dbReference>
<keyword evidence="6" id="KW-0411">Iron-sulfur</keyword>
<keyword evidence="5" id="KW-0408">Iron</keyword>
<protein>
    <submittedName>
        <fullName evidence="9">Uracil-DNA glycosylase</fullName>
    </submittedName>
</protein>
<dbReference type="PANTHER" id="PTHR33693:SF1">
    <property type="entry name" value="TYPE-4 URACIL-DNA GLYCOSYLASE"/>
    <property type="match status" value="1"/>
</dbReference>
<dbReference type="SUPFAM" id="SSF52141">
    <property type="entry name" value="Uracil-DNA glycosylase-like"/>
    <property type="match status" value="1"/>
</dbReference>
<feature type="domain" description="Uracil-DNA glycosylase-like" evidence="8">
    <location>
        <begin position="1"/>
        <end position="60"/>
    </location>
</feature>
<feature type="non-terminal residue" evidence="9">
    <location>
        <position position="1"/>
    </location>
</feature>
<evidence type="ECO:0000256" key="7">
    <source>
        <dbReference type="ARBA" id="ARBA00023204"/>
    </source>
</evidence>